<evidence type="ECO:0000259" key="11">
    <source>
        <dbReference type="Pfam" id="PF01052"/>
    </source>
</evidence>
<keyword evidence="5 10" id="KW-0997">Cell inner membrane</keyword>
<dbReference type="Pfam" id="PF02154">
    <property type="entry name" value="FliM"/>
    <property type="match status" value="1"/>
</dbReference>
<keyword evidence="8 10" id="KW-0975">Bacterial flagellum</keyword>
<accession>A0A7W7KM77</accession>
<dbReference type="InterPro" id="IPR028976">
    <property type="entry name" value="CheC-like_sf"/>
</dbReference>
<organism evidence="12 13">
    <name type="scientific">Pseudomonas nitroreducens</name>
    <dbReference type="NCBI Taxonomy" id="46680"/>
    <lineage>
        <taxon>Bacteria</taxon>
        <taxon>Pseudomonadati</taxon>
        <taxon>Pseudomonadota</taxon>
        <taxon>Gammaproteobacteria</taxon>
        <taxon>Pseudomonadales</taxon>
        <taxon>Pseudomonadaceae</taxon>
        <taxon>Pseudomonas</taxon>
    </lineage>
</organism>
<evidence type="ECO:0000256" key="8">
    <source>
        <dbReference type="ARBA" id="ARBA00023143"/>
    </source>
</evidence>
<keyword evidence="3 10" id="KW-1003">Cell membrane</keyword>
<dbReference type="GO" id="GO:0009425">
    <property type="term" value="C:bacterial-type flagellum basal body"/>
    <property type="evidence" value="ECO:0007669"/>
    <property type="project" value="UniProtKB-SubCell"/>
</dbReference>
<sequence>MNPRKKIMNGDEFQALIEELGPDQVHLYDPASQTQVVNQRLMALDLINEKFCRDFRTVMFGLIRRNADIICEGVRYDTYSQFDSSQPSLMSYNVFTMRPLKGNAILLLSPEFVLMSMDIMYGGTGRIGNIERKREFTVLENEIIKAMTESALKAYEGAWSAVYPVETEYLRNDILPKFTNITNSPNEVVVNTIFEVDFGIVQGQQLRATFGIALPYTPLSLIKSEMTNIQVDHEDSNPEQWSSSLRTGLNRTGVEVSVNYGYIASSLAKLASLQPGDILELDEPIELTATAENVPLFTGRPVASRNKVSLHVNKLYDHSVAEAVAKLKAAQTVKSEDQPDE</sequence>
<dbReference type="EMBL" id="JACHLI010000018">
    <property type="protein sequence ID" value="MBB4865392.1"/>
    <property type="molecule type" value="Genomic_DNA"/>
</dbReference>
<dbReference type="GO" id="GO:0003774">
    <property type="term" value="F:cytoskeletal motor activity"/>
    <property type="evidence" value="ECO:0007669"/>
    <property type="project" value="InterPro"/>
</dbReference>
<evidence type="ECO:0000256" key="5">
    <source>
        <dbReference type="ARBA" id="ARBA00022519"/>
    </source>
</evidence>
<dbReference type="Proteomes" id="UP000566995">
    <property type="component" value="Unassembled WGS sequence"/>
</dbReference>
<dbReference type="InterPro" id="IPR001543">
    <property type="entry name" value="FliN-like_C"/>
</dbReference>
<protein>
    <recommendedName>
        <fullName evidence="2 10">Flagellar motor switch protein FliM</fullName>
    </recommendedName>
</protein>
<name>A0A7W7KM77_PSENT</name>
<evidence type="ECO:0000256" key="10">
    <source>
        <dbReference type="PIRNR" id="PIRNR002888"/>
    </source>
</evidence>
<gene>
    <name evidence="12" type="ORF">HNP46_004273</name>
</gene>
<comment type="subcellular location">
    <subcellularLocation>
        <location evidence="10">Cell inner membrane</location>
        <topology evidence="10">Peripheral membrane protein</topology>
    </subcellularLocation>
    <subcellularLocation>
        <location evidence="10">Bacterial flagellum basal body</location>
    </subcellularLocation>
</comment>
<dbReference type="Gene3D" id="3.40.1550.10">
    <property type="entry name" value="CheC-like"/>
    <property type="match status" value="1"/>
</dbReference>
<dbReference type="GO" id="GO:0005886">
    <property type="term" value="C:plasma membrane"/>
    <property type="evidence" value="ECO:0007669"/>
    <property type="project" value="UniProtKB-SubCell"/>
</dbReference>
<keyword evidence="12" id="KW-0966">Cell projection</keyword>
<reference evidence="12 13" key="1">
    <citation type="submission" date="2020-08" db="EMBL/GenBank/DDBJ databases">
        <title>Functional genomics of gut bacteria from endangered species of beetles.</title>
        <authorList>
            <person name="Carlos-Shanley C."/>
        </authorList>
    </citation>
    <scope>NUCLEOTIDE SEQUENCE [LARGE SCALE GENOMIC DNA]</scope>
    <source>
        <strain evidence="12 13">S00179</strain>
    </source>
</reference>
<evidence type="ECO:0000256" key="3">
    <source>
        <dbReference type="ARBA" id="ARBA00022475"/>
    </source>
</evidence>
<evidence type="ECO:0000256" key="6">
    <source>
        <dbReference type="ARBA" id="ARBA00022779"/>
    </source>
</evidence>
<dbReference type="CDD" id="cd17908">
    <property type="entry name" value="FliM"/>
    <property type="match status" value="1"/>
</dbReference>
<dbReference type="GO" id="GO:0050918">
    <property type="term" value="P:positive chemotaxis"/>
    <property type="evidence" value="ECO:0007669"/>
    <property type="project" value="TreeGrafter"/>
</dbReference>
<comment type="similarity">
    <text evidence="1 10">Belongs to the FliM family.</text>
</comment>
<comment type="function">
    <text evidence="9 10">FliM is one of three proteins (FliG, FliN, FliM) that forms the rotor-mounted switch complex (C ring), located at the base of the basal body. This complex interacts with the CheY and CheZ chemotaxis proteins, in addition to contacting components of the motor that determine the direction of flagellar rotation.</text>
</comment>
<dbReference type="PIRSF" id="PIRSF002888">
    <property type="entry name" value="FliM"/>
    <property type="match status" value="1"/>
</dbReference>
<comment type="caution">
    <text evidence="12">The sequence shown here is derived from an EMBL/GenBank/DDBJ whole genome shotgun (WGS) entry which is preliminary data.</text>
</comment>
<keyword evidence="12" id="KW-0282">Flagellum</keyword>
<keyword evidence="6 10" id="KW-0283">Flagellar rotation</keyword>
<dbReference type="AlphaFoldDB" id="A0A7W7KM77"/>
<dbReference type="PRINTS" id="PR00955">
    <property type="entry name" value="FLGMOTORFLIM"/>
</dbReference>
<evidence type="ECO:0000256" key="4">
    <source>
        <dbReference type="ARBA" id="ARBA00022500"/>
    </source>
</evidence>
<dbReference type="PANTHER" id="PTHR30034">
    <property type="entry name" value="FLAGELLAR MOTOR SWITCH PROTEIN FLIM"/>
    <property type="match status" value="1"/>
</dbReference>
<proteinExistence type="inferred from homology"/>
<dbReference type="RefSeq" id="WP_184592828.1">
    <property type="nucleotide sequence ID" value="NZ_JACHLI010000018.1"/>
</dbReference>
<dbReference type="InterPro" id="IPR036429">
    <property type="entry name" value="SpoA-like_sf"/>
</dbReference>
<feature type="domain" description="Flagellar motor switch protein FliN-like C-terminal" evidence="11">
    <location>
        <begin position="249"/>
        <end position="315"/>
    </location>
</feature>
<evidence type="ECO:0000256" key="2">
    <source>
        <dbReference type="ARBA" id="ARBA00021898"/>
    </source>
</evidence>
<dbReference type="PANTHER" id="PTHR30034:SF3">
    <property type="entry name" value="FLAGELLAR MOTOR SWITCH PROTEIN FLIM"/>
    <property type="match status" value="1"/>
</dbReference>
<keyword evidence="4 10" id="KW-0145">Chemotaxis</keyword>
<dbReference type="InterPro" id="IPR001689">
    <property type="entry name" value="Flag_FliM"/>
</dbReference>
<evidence type="ECO:0000256" key="7">
    <source>
        <dbReference type="ARBA" id="ARBA00023136"/>
    </source>
</evidence>
<evidence type="ECO:0000313" key="13">
    <source>
        <dbReference type="Proteomes" id="UP000566995"/>
    </source>
</evidence>
<dbReference type="SUPFAM" id="SSF103039">
    <property type="entry name" value="CheC-like"/>
    <property type="match status" value="1"/>
</dbReference>
<dbReference type="GO" id="GO:0071978">
    <property type="term" value="P:bacterial-type flagellum-dependent swarming motility"/>
    <property type="evidence" value="ECO:0007669"/>
    <property type="project" value="TreeGrafter"/>
</dbReference>
<evidence type="ECO:0000313" key="12">
    <source>
        <dbReference type="EMBL" id="MBB4865392.1"/>
    </source>
</evidence>
<dbReference type="SUPFAM" id="SSF101801">
    <property type="entry name" value="Surface presentation of antigens (SPOA)"/>
    <property type="match status" value="1"/>
</dbReference>
<keyword evidence="7 10" id="KW-0472">Membrane</keyword>
<dbReference type="Pfam" id="PF01052">
    <property type="entry name" value="FliMN_C"/>
    <property type="match status" value="1"/>
</dbReference>
<keyword evidence="12" id="KW-0969">Cilium</keyword>
<evidence type="ECO:0000256" key="1">
    <source>
        <dbReference type="ARBA" id="ARBA00011049"/>
    </source>
</evidence>
<dbReference type="Gene3D" id="2.30.330.10">
    <property type="entry name" value="SpoA-like"/>
    <property type="match status" value="1"/>
</dbReference>
<evidence type="ECO:0000256" key="9">
    <source>
        <dbReference type="ARBA" id="ARBA00025044"/>
    </source>
</evidence>